<dbReference type="Pfam" id="PF01833">
    <property type="entry name" value="TIG"/>
    <property type="match status" value="1"/>
</dbReference>
<name>A0ABY5Q5J9_9ACTN</name>
<evidence type="ECO:0000313" key="4">
    <source>
        <dbReference type="EMBL" id="UUY51525.1"/>
    </source>
</evidence>
<dbReference type="SUPFAM" id="SSF81296">
    <property type="entry name" value="E set domains"/>
    <property type="match status" value="1"/>
</dbReference>
<keyword evidence="2" id="KW-0732">Signal</keyword>
<protein>
    <submittedName>
        <fullName evidence="4">IPT/TIG domain-containing protein</fullName>
    </submittedName>
</protein>
<feature type="signal peptide" evidence="2">
    <location>
        <begin position="1"/>
        <end position="30"/>
    </location>
</feature>
<accession>A0ABY5Q5J9</accession>
<evidence type="ECO:0000256" key="1">
    <source>
        <dbReference type="SAM" id="MobiDB-lite"/>
    </source>
</evidence>
<dbReference type="InterPro" id="IPR013783">
    <property type="entry name" value="Ig-like_fold"/>
</dbReference>
<feature type="region of interest" description="Disordered" evidence="1">
    <location>
        <begin position="31"/>
        <end position="99"/>
    </location>
</feature>
<gene>
    <name evidence="4" type="ORF">NRK68_32365</name>
</gene>
<dbReference type="RefSeq" id="WP_183064719.1">
    <property type="nucleotide sequence ID" value="NZ_CP102514.1"/>
</dbReference>
<proteinExistence type="predicted"/>
<feature type="compositionally biased region" description="Pro residues" evidence="1">
    <location>
        <begin position="86"/>
        <end position="95"/>
    </location>
</feature>
<dbReference type="EMBL" id="CP102514">
    <property type="protein sequence ID" value="UUY51525.1"/>
    <property type="molecule type" value="Genomic_DNA"/>
</dbReference>
<keyword evidence="5" id="KW-1185">Reference proteome</keyword>
<dbReference type="Gene3D" id="2.60.40.10">
    <property type="entry name" value="Immunoglobulins"/>
    <property type="match status" value="1"/>
</dbReference>
<dbReference type="CDD" id="cd00603">
    <property type="entry name" value="IPT_PCSR"/>
    <property type="match status" value="1"/>
</dbReference>
<sequence>MNRRMMRAVRGWPRALLLTLAVTLTVTAPADGAAAEPRPDVPSTASGPSRADGEGTLSRVKVKRRVEVRTLPRPKRVPEPQVQPYLAPPKGPAPVGPMRQPTLPATTAALTSKTGASPKAAPSTAVIQQLKTFPTLGNVDATGPSDTQLAVGPTHIVQFVNRSGQVYDKAGNAVGAPFDLGAFFGFAADTGGDPRVHYDAGSGRFFAAYEGILAGGDENDVAVSDSSDPRGNWSVYIAGSNTSNIRQDQPKLGYSNDKVTLSWNNYDLSAPPPLPYLGEVTVVANKADLLAGGTVSFTTFGQDTGRFQVVPATSLSGINEQLAMEHDPRDPTNLVVHTFTGVPGVSTVTRTENTIAIGSAPAPPTCGGVRGCAAQPPGGDATIATNDDRMLSVAWQNNHLWGVFNVSCTPPSDTAVRNCQRYVQIATGGGQSLATNLNLGLVGGDIYYGSLTLNDEDDLFSGFTASSPGRFPTGVAIAVPGGNFPARTFGDFYAAGTQAFSCNCGTDLRWGDYSGTARDPSNPKDVWTVQQIGAIANTGITGGDWGTAMDRVTLSPPTVTSVTPNHAPELAQCVNTVTVRGTEFPTSGATVSFGSVPATNVNVIGPEELTAQVPPQARGTVDVTVTNANGTSPLTAADQFTYDPDTTAPTVSASISPAPNGAGWNTTSPATVNIGASEGACASGVQKITYSASGAQPIASTDVSGANAAVPITVNGLTTVTYNATDNAGNTSAPQTIAVQLDTAGPTITIVRPAAGTYLYRQPVTASYSCTDAVSGVASCVGTFPNGSPINTSTLGQRTFTVNATDNATNPSAKTVTYNVAYRICLLYDPSRPTRLLGQVIISLRICDANGNNLSSPNITLTASRITGPVTRPVTGRFSYLLSSYSLPVSTQNLPNGNYNLEFTISGADTTTHVAPFTLR</sequence>
<evidence type="ECO:0000313" key="5">
    <source>
        <dbReference type="Proteomes" id="UP001057738"/>
    </source>
</evidence>
<reference evidence="4" key="1">
    <citation type="submission" date="2022-08" db="EMBL/GenBank/DDBJ databases">
        <authorList>
            <person name="Tian L."/>
        </authorList>
    </citation>
    <scope>NUCLEOTIDE SEQUENCE</scope>
    <source>
        <strain evidence="4">CM253</strain>
    </source>
</reference>
<dbReference type="Proteomes" id="UP001057738">
    <property type="component" value="Chromosome"/>
</dbReference>
<evidence type="ECO:0000259" key="3">
    <source>
        <dbReference type="Pfam" id="PF01833"/>
    </source>
</evidence>
<feature type="domain" description="IPT/TIG" evidence="3">
    <location>
        <begin position="557"/>
        <end position="642"/>
    </location>
</feature>
<organism evidence="4 5">
    <name type="scientific">Streptomyces yangpuensis</name>
    <dbReference type="NCBI Taxonomy" id="1648182"/>
    <lineage>
        <taxon>Bacteria</taxon>
        <taxon>Bacillati</taxon>
        <taxon>Actinomycetota</taxon>
        <taxon>Actinomycetes</taxon>
        <taxon>Kitasatosporales</taxon>
        <taxon>Streptomycetaceae</taxon>
        <taxon>Streptomyces</taxon>
    </lineage>
</organism>
<dbReference type="GeneID" id="95578228"/>
<dbReference type="InterPro" id="IPR014756">
    <property type="entry name" value="Ig_E-set"/>
</dbReference>
<feature type="chain" id="PRO_5046565172" evidence="2">
    <location>
        <begin position="31"/>
        <end position="920"/>
    </location>
</feature>
<dbReference type="InterPro" id="IPR002909">
    <property type="entry name" value="IPT_dom"/>
</dbReference>
<evidence type="ECO:0000256" key="2">
    <source>
        <dbReference type="SAM" id="SignalP"/>
    </source>
</evidence>